<dbReference type="EMBL" id="ADBV01004885">
    <property type="protein sequence ID" value="EJW80033.1"/>
    <property type="molecule type" value="Genomic_DNA"/>
</dbReference>
<gene>
    <name evidence="1" type="ORF">WUBG_09055</name>
</gene>
<dbReference type="Proteomes" id="UP000004810">
    <property type="component" value="Unassembled WGS sequence"/>
</dbReference>
<reference evidence="2" key="1">
    <citation type="submission" date="2012-08" db="EMBL/GenBank/DDBJ databases">
        <title>The Genome Sequence of Wuchereria bancrofti.</title>
        <authorList>
            <person name="Nutman T.B."/>
            <person name="Fink D.L."/>
            <person name="Russ C."/>
            <person name="Young S."/>
            <person name="Zeng Q."/>
            <person name="Koehrsen M."/>
            <person name="Alvarado L."/>
            <person name="Berlin A."/>
            <person name="Chapman S.B."/>
            <person name="Chen Z."/>
            <person name="Freedman E."/>
            <person name="Gellesch M."/>
            <person name="Goldberg J."/>
            <person name="Griggs A."/>
            <person name="Gujja S."/>
            <person name="Heilman E.R."/>
            <person name="Heiman D."/>
            <person name="Hepburn T."/>
            <person name="Howarth C."/>
            <person name="Jen D."/>
            <person name="Larson L."/>
            <person name="Lewis B."/>
            <person name="Mehta T."/>
            <person name="Park D."/>
            <person name="Pearson M."/>
            <person name="Roberts A."/>
            <person name="Saif S."/>
            <person name="Shea T."/>
            <person name="Shenoy N."/>
            <person name="Sisk P."/>
            <person name="Stolte C."/>
            <person name="Sykes S."/>
            <person name="Walk T."/>
            <person name="White J."/>
            <person name="Yandava C."/>
            <person name="Haas B."/>
            <person name="Henn M.R."/>
            <person name="Nusbaum C."/>
            <person name="Birren B."/>
        </authorList>
    </citation>
    <scope>NUCLEOTIDE SEQUENCE [LARGE SCALE GENOMIC DNA]</scope>
    <source>
        <strain evidence="2">NA</strain>
    </source>
</reference>
<accession>J9ED01</accession>
<evidence type="ECO:0000313" key="1">
    <source>
        <dbReference type="EMBL" id="EJW80033.1"/>
    </source>
</evidence>
<feature type="non-terminal residue" evidence="1">
    <location>
        <position position="50"/>
    </location>
</feature>
<protein>
    <submittedName>
        <fullName evidence="1">Uncharacterized protein</fullName>
    </submittedName>
</protein>
<sequence length="50" mass="5396">MATPITTIPRPKPAAALQTSKVTMARSSLLVDVVQTISSQTFYKYITVAV</sequence>
<proteinExistence type="predicted"/>
<dbReference type="AlphaFoldDB" id="J9ED01"/>
<name>J9ED01_WUCBA</name>
<organism evidence="1 2">
    <name type="scientific">Wuchereria bancrofti</name>
    <dbReference type="NCBI Taxonomy" id="6293"/>
    <lineage>
        <taxon>Eukaryota</taxon>
        <taxon>Metazoa</taxon>
        <taxon>Ecdysozoa</taxon>
        <taxon>Nematoda</taxon>
        <taxon>Chromadorea</taxon>
        <taxon>Rhabditida</taxon>
        <taxon>Spirurina</taxon>
        <taxon>Spiruromorpha</taxon>
        <taxon>Filarioidea</taxon>
        <taxon>Onchocercidae</taxon>
        <taxon>Wuchereria</taxon>
    </lineage>
</organism>
<comment type="caution">
    <text evidence="1">The sequence shown here is derived from an EMBL/GenBank/DDBJ whole genome shotgun (WGS) entry which is preliminary data.</text>
</comment>
<evidence type="ECO:0000313" key="2">
    <source>
        <dbReference type="Proteomes" id="UP000004810"/>
    </source>
</evidence>